<evidence type="ECO:0000256" key="7">
    <source>
        <dbReference type="ARBA" id="ARBA00022869"/>
    </source>
</evidence>
<evidence type="ECO:0000256" key="6">
    <source>
        <dbReference type="ARBA" id="ARBA00022737"/>
    </source>
</evidence>
<dbReference type="Proteomes" id="UP000011518">
    <property type="component" value="Unassembled WGS sequence"/>
</dbReference>
<dbReference type="InterPro" id="IPR008979">
    <property type="entry name" value="Galactose-bd-like_sf"/>
</dbReference>
<sequence length="1415" mass="155160">MTPLLLLCFALPGLLCAQQACSRGACYPPVGDLLIGRTQFLRASSTCGLTKPETYCTHYGEWQIKCCKCDSRLPHNYNSHRVENVASSSGPTRWWQSQNDVSPVSLQLDLDKRFQLHDIMLDFKGPMPAGMLIERSSDFGKTWRVYQYLAADCTSAFPRVRQGQPQSWQDVRCKSLPQRPNGHLNGGKVQLNLMNLASEIPATQSQKVQELGEITNLRVNFTRLASVSQRGYHAPSAYFAVSQLRLQGSCFCNGHADRCAPRPGAPASPSTAVQVHDVCVCQHNTAGAHCERCAPFYHNRPWSPAEGQDPHECQRCDCNGHSETCHFDPAVFAASQGTHGGVCDNCRDHTEGRNCERCQLHYFRNRRPSAPIQEACIPCECDPDGAVPGAPCDPVTGQCVCKEHVQGERCDLCKPGFTGLTYANPQGCHRCDCSLLGSRQDMPCDEESGRCLCLPNVVGPKCDQCAAYHWKLASGRGCEPCACDPRNSLSPQCNQVGAEEEPCPQHPYLGSLPPSGPSHSQAKMLLSLPSFGGGYQMSMAPSGPCQDFRAGHQHCPQQGAQILSADMSRYWYWEDPLMVLSPTQFTGQCPCREGYGGLTCNAAAIRQCPDRTYGDMATGCRGTHRLRGGMSQGWLCSGGALASAVTLMHGCGPRSPVSAYTPATLSTLYPVDVSFSPLGRLTVPISHDRRVTLLPPSLTMSLYWKASAGQQQGASLPFLQTESLKGKWRNFPESSFDMEPQNSTWHVAGAEGLLAFTAVAILVFTSVNICHSKTPCDCDFRGTEGPGCDKASGRCLCRPGLTGPRCDRCQRGYCDRYPVCVACHPCFQTYEADLRGQATRLGSLRNATASLWSGPGLEDPGLSSRILDAKSKIEQIRAILSSASVTEQELARVANAISSIRRTLQDLQQDLTLQDETVSLPGDLGSLDRSFNHLLILYQSKREQYEKISSADPSGAFRMLTTAFQRSAQAAQQVADSSRLLHQLRESRREAERLEGQMTGGGHGASSPQLAALRLEMATWPDLTPTINKLCGGSRQTPCTPGACPGELCPRDNGTACGSHCRGALPRAGGAIRMAGQVAEQLRGFNAQLQQTREMIRAAEEAASQVQSDAQRLETQVSTSRSQMEEDVRRTRLLIQQVRDFLADPDTDVATIQEVSEAVLALWLPTNSETVLRKMNEIQAIAARLPNVDLVLSQTKQDIARARRLQAEAEKARSRAHAVEGQVEDVVGNLRQGTVALQEAQDTMQGTSRSLRLIQDRVAEVQQVLGPAERLVTGMTDQLGDFRTRMEELRRQARQQQAQATQAQQLAEGASERALSAQEGFERIKQKYAELKDRLGRTPMLGEQGSRILSVKMEAEELFGETMEMMDRMKDMESELLRGSQAITLRSADLTGLEKRVEQIRDHINGRVLYYATCK</sequence>
<evidence type="ECO:0000256" key="17">
    <source>
        <dbReference type="ARBA" id="ARBA00077414"/>
    </source>
</evidence>
<evidence type="ECO:0000256" key="18">
    <source>
        <dbReference type="ARBA" id="ARBA00081912"/>
    </source>
</evidence>
<feature type="signal peptide" evidence="22">
    <location>
        <begin position="1"/>
        <end position="17"/>
    </location>
</feature>
<name>L9JBM5_TUPCH</name>
<dbReference type="Gene3D" id="2.170.300.10">
    <property type="entry name" value="Tie2 ligand-binding domain superfamily"/>
    <property type="match status" value="1"/>
</dbReference>
<dbReference type="PROSITE" id="PS51117">
    <property type="entry name" value="LAMININ_NTER"/>
    <property type="match status" value="1"/>
</dbReference>
<dbReference type="PROSITE" id="PS50027">
    <property type="entry name" value="EGF_LAM_2"/>
    <property type="match status" value="5"/>
</dbReference>
<dbReference type="SUPFAM" id="SSF49785">
    <property type="entry name" value="Galactose-binding domain-like"/>
    <property type="match status" value="1"/>
</dbReference>
<dbReference type="InterPro" id="IPR002049">
    <property type="entry name" value="LE_dom"/>
</dbReference>
<feature type="disulfide bond" evidence="20">
    <location>
        <begin position="797"/>
        <end position="806"/>
    </location>
</feature>
<evidence type="ECO:0000256" key="3">
    <source>
        <dbReference type="ARBA" id="ARBA00022525"/>
    </source>
</evidence>
<dbReference type="InterPro" id="IPR000742">
    <property type="entry name" value="EGF"/>
</dbReference>
<dbReference type="FunFam" id="2.10.25.10:FF:000101">
    <property type="entry name" value="Laminin subunit beta 1"/>
    <property type="match status" value="1"/>
</dbReference>
<evidence type="ECO:0000256" key="14">
    <source>
        <dbReference type="ARBA" id="ARBA00071081"/>
    </source>
</evidence>
<evidence type="ECO:0000256" key="16">
    <source>
        <dbReference type="ARBA" id="ARBA00076643"/>
    </source>
</evidence>
<feature type="coiled-coil region" evidence="21">
    <location>
        <begin position="1082"/>
        <end position="1116"/>
    </location>
</feature>
<dbReference type="EMBL" id="KB321094">
    <property type="protein sequence ID" value="ELW47773.1"/>
    <property type="molecule type" value="Genomic_DNA"/>
</dbReference>
<dbReference type="PROSITE" id="PS01248">
    <property type="entry name" value="EGF_LAM_1"/>
    <property type="match status" value="2"/>
</dbReference>
<reference evidence="26" key="1">
    <citation type="submission" date="2012-07" db="EMBL/GenBank/DDBJ databases">
        <title>Genome of the Chinese tree shrew, a rising model animal genetically related to primates.</title>
        <authorList>
            <person name="Zhang G."/>
            <person name="Fan Y."/>
            <person name="Yao Y."/>
            <person name="Huang Z."/>
        </authorList>
    </citation>
    <scope>NUCLEOTIDE SEQUENCE [LARGE SCALE GENOMIC DNA]</scope>
</reference>
<dbReference type="STRING" id="246437.L9JBM5"/>
<feature type="domain" description="Laminin EGF-like" evidence="23">
    <location>
        <begin position="379"/>
        <end position="430"/>
    </location>
</feature>
<dbReference type="InterPro" id="IPR050440">
    <property type="entry name" value="Laminin/Netrin_ECM"/>
</dbReference>
<dbReference type="FunFam" id="2.10.25.10:FF:000084">
    <property type="entry name" value="Laminin subunit alpha 3"/>
    <property type="match status" value="1"/>
</dbReference>
<evidence type="ECO:0000313" key="26">
    <source>
        <dbReference type="Proteomes" id="UP000011518"/>
    </source>
</evidence>
<dbReference type="GO" id="GO:0016477">
    <property type="term" value="P:cell migration"/>
    <property type="evidence" value="ECO:0007669"/>
    <property type="project" value="TreeGrafter"/>
</dbReference>
<reference evidence="26" key="2">
    <citation type="journal article" date="2013" name="Nat. Commun.">
        <title>Genome of the Chinese tree shrew.</title>
        <authorList>
            <person name="Fan Y."/>
            <person name="Huang Z.Y."/>
            <person name="Cao C.C."/>
            <person name="Chen C.S."/>
            <person name="Chen Y.X."/>
            <person name="Fan D.D."/>
            <person name="He J."/>
            <person name="Hou H.L."/>
            <person name="Hu L."/>
            <person name="Hu X.T."/>
            <person name="Jiang X.T."/>
            <person name="Lai R."/>
            <person name="Lang Y.S."/>
            <person name="Liang B."/>
            <person name="Liao S.G."/>
            <person name="Mu D."/>
            <person name="Ma Y.Y."/>
            <person name="Niu Y.Y."/>
            <person name="Sun X.Q."/>
            <person name="Xia J.Q."/>
            <person name="Xiao J."/>
            <person name="Xiong Z.Q."/>
            <person name="Xu L."/>
            <person name="Yang L."/>
            <person name="Zhang Y."/>
            <person name="Zhao W."/>
            <person name="Zhao X.D."/>
            <person name="Zheng Y.T."/>
            <person name="Zhou J.M."/>
            <person name="Zhu Y.B."/>
            <person name="Zhang G.J."/>
            <person name="Wang J."/>
            <person name="Yao Y.G."/>
        </authorList>
    </citation>
    <scope>NUCLEOTIDE SEQUENCE [LARGE SCALE GENOMIC DNA]</scope>
</reference>
<proteinExistence type="predicted"/>
<evidence type="ECO:0000256" key="19">
    <source>
        <dbReference type="ARBA" id="ARBA00082200"/>
    </source>
</evidence>
<evidence type="ECO:0000256" key="4">
    <source>
        <dbReference type="ARBA" id="ARBA00022530"/>
    </source>
</evidence>
<keyword evidence="3" id="KW-0964">Secreted</keyword>
<dbReference type="PANTHER" id="PTHR10574">
    <property type="entry name" value="NETRIN/LAMININ-RELATED"/>
    <property type="match status" value="1"/>
</dbReference>
<evidence type="ECO:0000256" key="1">
    <source>
        <dbReference type="ARBA" id="ARBA00002418"/>
    </source>
</evidence>
<dbReference type="InterPro" id="IPR008211">
    <property type="entry name" value="Laminin_N"/>
</dbReference>
<dbReference type="CDD" id="cd22303">
    <property type="entry name" value="cc_LAMB3_C"/>
    <property type="match status" value="1"/>
</dbReference>
<comment type="function">
    <text evidence="1">Binding to cells via a high affinity receptor, laminin is thought to mediate the attachment, migration and organization of cells into tissues during embryonic development by interacting with other extracellular matrix components.</text>
</comment>
<keyword evidence="7" id="KW-0084">Basement membrane</keyword>
<dbReference type="FunCoup" id="L9JBM5">
    <property type="interactions" value="374"/>
</dbReference>
<gene>
    <name evidence="25" type="ORF">TREES_T100003348</name>
</gene>
<comment type="subunit">
    <text evidence="13">Laminin is a complex glycoprotein, consisting of three different polypeptide chains (alpha, beta, gamma), which are bound to each other by disulfide bonds into a cross-shaped molecule comprising one long and three short arms with globules at each end. Beta-3 is a subunit of laminin-5 (laminin-332 or epiligrin/kalinin/nicein). Interacts with ECM1.</text>
</comment>
<feature type="domain" description="Laminin EGF-like" evidence="23">
    <location>
        <begin position="250"/>
        <end position="315"/>
    </location>
</feature>
<dbReference type="InParanoid" id="L9JBM5"/>
<feature type="domain" description="Laminin EGF-like" evidence="23">
    <location>
        <begin position="776"/>
        <end position="822"/>
    </location>
</feature>
<evidence type="ECO:0000256" key="9">
    <source>
        <dbReference type="ARBA" id="ARBA00023054"/>
    </source>
</evidence>
<evidence type="ECO:0000256" key="11">
    <source>
        <dbReference type="ARBA" id="ARBA00023180"/>
    </source>
</evidence>
<dbReference type="GO" id="GO:0070831">
    <property type="term" value="P:basement membrane assembly"/>
    <property type="evidence" value="ECO:0007669"/>
    <property type="project" value="TreeGrafter"/>
</dbReference>
<dbReference type="SMART" id="SM00181">
    <property type="entry name" value="EGF"/>
    <property type="match status" value="5"/>
</dbReference>
<dbReference type="Gene3D" id="2.10.25.10">
    <property type="entry name" value="Laminin"/>
    <property type="match status" value="3"/>
</dbReference>
<feature type="domain" description="Laminin EGF-like" evidence="23">
    <location>
        <begin position="431"/>
        <end position="480"/>
    </location>
</feature>
<feature type="disulfide bond" evidence="20">
    <location>
        <begin position="281"/>
        <end position="290"/>
    </location>
</feature>
<dbReference type="Pfam" id="PF23219">
    <property type="entry name" value="LAMB1"/>
    <property type="match status" value="1"/>
</dbReference>
<evidence type="ECO:0000256" key="22">
    <source>
        <dbReference type="SAM" id="SignalP"/>
    </source>
</evidence>
<feature type="coiled-coil region" evidence="21">
    <location>
        <begin position="1279"/>
        <end position="1313"/>
    </location>
</feature>
<keyword evidence="10 20" id="KW-1015">Disulfide bond</keyword>
<evidence type="ECO:0000256" key="21">
    <source>
        <dbReference type="SAM" id="Coils"/>
    </source>
</evidence>
<feature type="domain" description="Laminin N-terminal" evidence="24">
    <location>
        <begin position="22"/>
        <end position="249"/>
    </location>
</feature>
<dbReference type="CDD" id="cd00055">
    <property type="entry name" value="EGF_Lam"/>
    <property type="match status" value="5"/>
</dbReference>
<dbReference type="eggNOG" id="KOG0994">
    <property type="taxonomic scope" value="Eukaryota"/>
</dbReference>
<keyword evidence="12 20" id="KW-0424">Laminin EGF-like domain</keyword>
<evidence type="ECO:0000256" key="20">
    <source>
        <dbReference type="PROSITE-ProRule" id="PRU00460"/>
    </source>
</evidence>
<dbReference type="FunFam" id="2.10.25.10:FF:000166">
    <property type="entry name" value="laminin subunit gamma-1"/>
    <property type="match status" value="1"/>
</dbReference>
<evidence type="ECO:0000313" key="25">
    <source>
        <dbReference type="EMBL" id="ELW47773.1"/>
    </source>
</evidence>
<comment type="caution">
    <text evidence="20">Lacks conserved residue(s) required for the propagation of feature annotation.</text>
</comment>
<dbReference type="GO" id="GO:0034446">
    <property type="term" value="P:substrate adhesion-dependent cell spreading"/>
    <property type="evidence" value="ECO:0007669"/>
    <property type="project" value="TreeGrafter"/>
</dbReference>
<feature type="coiled-coil region" evidence="21">
    <location>
        <begin position="1192"/>
        <end position="1222"/>
    </location>
</feature>
<dbReference type="PANTHER" id="PTHR10574:SF268">
    <property type="entry name" value="LAMININ SUBUNIT BETA-3"/>
    <property type="match status" value="1"/>
</dbReference>
<feature type="chain" id="PRO_5003999102" description="Laminin subunit beta-3" evidence="22">
    <location>
        <begin position="18"/>
        <end position="1415"/>
    </location>
</feature>
<dbReference type="GO" id="GO:0007411">
    <property type="term" value="P:axon guidance"/>
    <property type="evidence" value="ECO:0007669"/>
    <property type="project" value="TreeGrafter"/>
</dbReference>
<dbReference type="Pfam" id="PF00053">
    <property type="entry name" value="EGF_laminin"/>
    <property type="match status" value="3"/>
</dbReference>
<keyword evidence="4" id="KW-0272">Extracellular matrix</keyword>
<feature type="disulfide bond" evidence="20">
    <location>
        <begin position="453"/>
        <end position="462"/>
    </location>
</feature>
<keyword evidence="26" id="KW-1185">Reference proteome</keyword>
<dbReference type="FunFam" id="2.60.120.260:FF:000073">
    <property type="entry name" value="Laminin subunit beta 3"/>
    <property type="match status" value="1"/>
</dbReference>
<dbReference type="GO" id="GO:0009888">
    <property type="term" value="P:tissue development"/>
    <property type="evidence" value="ECO:0007669"/>
    <property type="project" value="TreeGrafter"/>
</dbReference>
<evidence type="ECO:0000256" key="12">
    <source>
        <dbReference type="ARBA" id="ARBA00023292"/>
    </source>
</evidence>
<protein>
    <recommendedName>
        <fullName evidence="14">Laminin subunit beta-3</fullName>
    </recommendedName>
    <alternativeName>
        <fullName evidence="15">Epiligrin subunit bata</fullName>
    </alternativeName>
    <alternativeName>
        <fullName evidence="19">Kalinin B1 chain</fullName>
    </alternativeName>
    <alternativeName>
        <fullName evidence="16">Kalinin subunit beta</fullName>
    </alternativeName>
    <alternativeName>
        <fullName evidence="18">Laminin-5 subunit beta</fullName>
    </alternativeName>
    <alternativeName>
        <fullName evidence="17">Nicein subunit beta</fullName>
    </alternativeName>
</protein>
<dbReference type="Pfam" id="PF00055">
    <property type="entry name" value="Laminin_N"/>
    <property type="match status" value="1"/>
</dbReference>
<evidence type="ECO:0000256" key="15">
    <source>
        <dbReference type="ARBA" id="ARBA00075207"/>
    </source>
</evidence>
<feature type="disulfide bond" evidence="20">
    <location>
        <begin position="776"/>
        <end position="788"/>
    </location>
</feature>
<dbReference type="Gene3D" id="1.10.287.950">
    <property type="entry name" value="Methyl-accepting chemotaxis protein"/>
    <property type="match status" value="1"/>
</dbReference>
<dbReference type="SUPFAM" id="SSF57196">
    <property type="entry name" value="EGF/Laminin"/>
    <property type="match status" value="5"/>
</dbReference>
<evidence type="ECO:0000256" key="2">
    <source>
        <dbReference type="ARBA" id="ARBA00004302"/>
    </source>
</evidence>
<feature type="domain" description="Laminin EGF-like" evidence="23">
    <location>
        <begin position="316"/>
        <end position="378"/>
    </location>
</feature>
<organism evidence="25 26">
    <name type="scientific">Tupaia chinensis</name>
    <name type="common">Chinese tree shrew</name>
    <name type="synonym">Tupaia belangeri chinensis</name>
    <dbReference type="NCBI Taxonomy" id="246437"/>
    <lineage>
        <taxon>Eukaryota</taxon>
        <taxon>Metazoa</taxon>
        <taxon>Chordata</taxon>
        <taxon>Craniata</taxon>
        <taxon>Vertebrata</taxon>
        <taxon>Euteleostomi</taxon>
        <taxon>Mammalia</taxon>
        <taxon>Eutheria</taxon>
        <taxon>Euarchontoglires</taxon>
        <taxon>Scandentia</taxon>
        <taxon>Tupaiidae</taxon>
        <taxon>Tupaia</taxon>
    </lineage>
</organism>
<evidence type="ECO:0000256" key="8">
    <source>
        <dbReference type="ARBA" id="ARBA00022889"/>
    </source>
</evidence>
<dbReference type="GO" id="GO:0043256">
    <property type="term" value="C:laminin complex"/>
    <property type="evidence" value="ECO:0007669"/>
    <property type="project" value="TreeGrafter"/>
</dbReference>
<dbReference type="PRINTS" id="PR00011">
    <property type="entry name" value="EGFLAMININ"/>
</dbReference>
<evidence type="ECO:0000259" key="23">
    <source>
        <dbReference type="PROSITE" id="PS50027"/>
    </source>
</evidence>
<evidence type="ECO:0000256" key="5">
    <source>
        <dbReference type="ARBA" id="ARBA00022729"/>
    </source>
</evidence>
<dbReference type="FunFam" id="2.170.300.10:FF:000001">
    <property type="entry name" value="Laminin subunit beta-1"/>
    <property type="match status" value="1"/>
</dbReference>
<keyword evidence="5 22" id="KW-0732">Signal</keyword>
<evidence type="ECO:0000259" key="24">
    <source>
        <dbReference type="PROSITE" id="PS51117"/>
    </source>
</evidence>
<dbReference type="InterPro" id="IPR056863">
    <property type="entry name" value="LMN_ATRN_NET-like_EGF"/>
</dbReference>
<dbReference type="Gene3D" id="2.60.120.260">
    <property type="entry name" value="Galactose-binding domain-like"/>
    <property type="match status" value="1"/>
</dbReference>
<keyword evidence="6" id="KW-0677">Repeat</keyword>
<feature type="disulfide bond" evidence="20">
    <location>
        <begin position="401"/>
        <end position="410"/>
    </location>
</feature>
<dbReference type="GO" id="GO:0005576">
    <property type="term" value="C:extracellular region"/>
    <property type="evidence" value="ECO:0007669"/>
    <property type="project" value="UniProtKB-ARBA"/>
</dbReference>
<dbReference type="SMART" id="SM00180">
    <property type="entry name" value="EGF_Lam"/>
    <property type="match status" value="6"/>
</dbReference>
<feature type="disulfide bond" evidence="20">
    <location>
        <begin position="778"/>
        <end position="795"/>
    </location>
</feature>
<evidence type="ECO:0000256" key="13">
    <source>
        <dbReference type="ARBA" id="ARBA00062742"/>
    </source>
</evidence>
<dbReference type="FunFam" id="2.10.25.10:FF:000034">
    <property type="entry name" value="Laminin subunit alpha 3"/>
    <property type="match status" value="1"/>
</dbReference>
<keyword evidence="8" id="KW-0130">Cell adhesion</keyword>
<dbReference type="GO" id="GO:0009887">
    <property type="term" value="P:animal organ morphogenesis"/>
    <property type="evidence" value="ECO:0007669"/>
    <property type="project" value="TreeGrafter"/>
</dbReference>
<feature type="disulfide bond" evidence="20">
    <location>
        <begin position="346"/>
        <end position="355"/>
    </location>
</feature>
<accession>L9JBM5</accession>
<keyword evidence="11" id="KW-0325">Glycoprotein</keyword>
<keyword evidence="9 21" id="KW-0175">Coiled coil</keyword>
<evidence type="ECO:0000256" key="10">
    <source>
        <dbReference type="ARBA" id="ARBA00023157"/>
    </source>
</evidence>
<dbReference type="SMART" id="SM00136">
    <property type="entry name" value="LamNT"/>
    <property type="match status" value="1"/>
</dbReference>
<dbReference type="Pfam" id="PF24973">
    <property type="entry name" value="EGF_LMN_ATRN"/>
    <property type="match status" value="2"/>
</dbReference>
<dbReference type="InterPro" id="IPR056558">
    <property type="entry name" value="LAMB1-4_helical"/>
</dbReference>
<dbReference type="FunFam" id="2.10.25.10:FF:000440">
    <property type="entry name" value="Laminin subunit beta 3"/>
    <property type="match status" value="1"/>
</dbReference>
<comment type="subcellular location">
    <subcellularLocation>
        <location evidence="2">Secreted</location>
        <location evidence="2">Extracellular space</location>
        <location evidence="2">Extracellular matrix</location>
        <location evidence="2">Basement membrane</location>
    </subcellularLocation>
</comment>